<reference evidence="2 3" key="1">
    <citation type="submission" date="2022-04" db="EMBL/GenBank/DDBJ databases">
        <title>Halobacillus sp. isolated from saltern.</title>
        <authorList>
            <person name="Won M."/>
            <person name="Lee C.-M."/>
            <person name="Woen H.-Y."/>
            <person name="Kwon S.-W."/>
        </authorList>
    </citation>
    <scope>NUCLEOTIDE SEQUENCE [LARGE SCALE GENOMIC DNA]</scope>
    <source>
        <strain evidence="2 3">SSBR10-3</strain>
    </source>
</reference>
<evidence type="ECO:0000259" key="1">
    <source>
        <dbReference type="Pfam" id="PF12146"/>
    </source>
</evidence>
<organism evidence="2 3">
    <name type="scientific">Halobacillus salinarum</name>
    <dbReference type="NCBI Taxonomy" id="2932257"/>
    <lineage>
        <taxon>Bacteria</taxon>
        <taxon>Bacillati</taxon>
        <taxon>Bacillota</taxon>
        <taxon>Bacilli</taxon>
        <taxon>Bacillales</taxon>
        <taxon>Bacillaceae</taxon>
        <taxon>Halobacillus</taxon>
    </lineage>
</organism>
<dbReference type="SUPFAM" id="SSF53474">
    <property type="entry name" value="alpha/beta-Hydrolases"/>
    <property type="match status" value="1"/>
</dbReference>
<proteinExistence type="predicted"/>
<protein>
    <submittedName>
        <fullName evidence="2">Alpha/beta hydrolase</fullName>
    </submittedName>
</protein>
<name>A0ABY4EK18_9BACI</name>
<dbReference type="Proteomes" id="UP000831787">
    <property type="component" value="Chromosome"/>
</dbReference>
<dbReference type="Gene3D" id="3.40.50.1820">
    <property type="entry name" value="alpha/beta hydrolase"/>
    <property type="match status" value="1"/>
</dbReference>
<evidence type="ECO:0000313" key="2">
    <source>
        <dbReference type="EMBL" id="UOQ44446.1"/>
    </source>
</evidence>
<dbReference type="Pfam" id="PF12146">
    <property type="entry name" value="Hydrolase_4"/>
    <property type="match status" value="1"/>
</dbReference>
<keyword evidence="2" id="KW-0378">Hydrolase</keyword>
<feature type="domain" description="Serine aminopeptidase S33" evidence="1">
    <location>
        <begin position="2"/>
        <end position="138"/>
    </location>
</feature>
<sequence>MVAQEFALTYPERLKALILSGAFPKVATMGLRFEFFGGIHWIKKSPATLAWLLSKSHFRNSRYKYELREHMAKSNPEVWLSYYEHALIYDCTSRLHELEMPLLFLYGERAVWINHHARFYRNCKDATLVFVDQAFHQIPATHPQYFNPSIHEFLVRKLK</sequence>
<evidence type="ECO:0000313" key="3">
    <source>
        <dbReference type="Proteomes" id="UP000831787"/>
    </source>
</evidence>
<dbReference type="EMBL" id="CP095073">
    <property type="protein sequence ID" value="UOQ44446.1"/>
    <property type="molecule type" value="Genomic_DNA"/>
</dbReference>
<dbReference type="GO" id="GO:0016787">
    <property type="term" value="F:hydrolase activity"/>
    <property type="evidence" value="ECO:0007669"/>
    <property type="project" value="UniProtKB-KW"/>
</dbReference>
<dbReference type="RefSeq" id="WP_244710415.1">
    <property type="nucleotide sequence ID" value="NZ_CP095073.1"/>
</dbReference>
<dbReference type="InterPro" id="IPR022742">
    <property type="entry name" value="Hydrolase_4"/>
</dbReference>
<keyword evidence="3" id="KW-1185">Reference proteome</keyword>
<dbReference type="InterPro" id="IPR029058">
    <property type="entry name" value="AB_hydrolase_fold"/>
</dbReference>
<gene>
    <name evidence="2" type="ORF">MUN89_00150</name>
</gene>
<accession>A0ABY4EK18</accession>